<name>A0ABN3X8X2_9ACTN</name>
<reference evidence="1 2" key="1">
    <citation type="journal article" date="2019" name="Int. J. Syst. Evol. Microbiol.">
        <title>The Global Catalogue of Microorganisms (GCM) 10K type strain sequencing project: providing services to taxonomists for standard genome sequencing and annotation.</title>
        <authorList>
            <consortium name="The Broad Institute Genomics Platform"/>
            <consortium name="The Broad Institute Genome Sequencing Center for Infectious Disease"/>
            <person name="Wu L."/>
            <person name="Ma J."/>
        </authorList>
    </citation>
    <scope>NUCLEOTIDE SEQUENCE [LARGE SCALE GENOMIC DNA]</scope>
    <source>
        <strain evidence="1 2">JCM 9088</strain>
    </source>
</reference>
<dbReference type="InterPro" id="IPR002800">
    <property type="entry name" value="Rv2949c-like"/>
</dbReference>
<evidence type="ECO:0000313" key="1">
    <source>
        <dbReference type="EMBL" id="GAA2939754.1"/>
    </source>
</evidence>
<organism evidence="1 2">
    <name type="scientific">Streptomyces enissocaesilis</name>
    <dbReference type="NCBI Taxonomy" id="332589"/>
    <lineage>
        <taxon>Bacteria</taxon>
        <taxon>Bacillati</taxon>
        <taxon>Actinomycetota</taxon>
        <taxon>Actinomycetes</taxon>
        <taxon>Kitasatosporales</taxon>
        <taxon>Streptomycetaceae</taxon>
        <taxon>Streptomyces</taxon>
        <taxon>Streptomyces rochei group</taxon>
    </lineage>
</organism>
<accession>A0ABN3X8X2</accession>
<protein>
    <recommendedName>
        <fullName evidence="3">Chorismate lyase</fullName>
    </recommendedName>
</protein>
<dbReference type="RefSeq" id="WP_344494659.1">
    <property type="nucleotide sequence ID" value="NZ_BAAAUD010000026.1"/>
</dbReference>
<sequence length="189" mass="20304">MTGRPAAQAETAVRAADRREAEIALITGFLEVFDGNVTELLGSLAGAPLDISRISQETAAPADRGVLAETRSPVLRRDVLLSCGSVPMVRARSWIDLAQLPPPVRDALSRGGQPIGRVMRQHRVEVARETLLCRVLPGALSGGRRGADAPLIERKTSVWHGGRPAMEINEIFTESVLGLLRPALPPRTP</sequence>
<proteinExistence type="predicted"/>
<dbReference type="Pfam" id="PF01947">
    <property type="entry name" value="Rv2949c-like"/>
    <property type="match status" value="1"/>
</dbReference>
<dbReference type="EMBL" id="BAAAUD010000026">
    <property type="protein sequence ID" value="GAA2939754.1"/>
    <property type="molecule type" value="Genomic_DNA"/>
</dbReference>
<dbReference type="Proteomes" id="UP001500403">
    <property type="component" value="Unassembled WGS sequence"/>
</dbReference>
<dbReference type="InterPro" id="IPR028978">
    <property type="entry name" value="Chorismate_lyase_/UTRA_dom_sf"/>
</dbReference>
<dbReference type="SUPFAM" id="SSF64288">
    <property type="entry name" value="Chorismate lyase-like"/>
    <property type="match status" value="1"/>
</dbReference>
<evidence type="ECO:0000313" key="2">
    <source>
        <dbReference type="Proteomes" id="UP001500403"/>
    </source>
</evidence>
<comment type="caution">
    <text evidence="1">The sequence shown here is derived from an EMBL/GenBank/DDBJ whole genome shotgun (WGS) entry which is preliminary data.</text>
</comment>
<dbReference type="Gene3D" id="3.40.1410.10">
    <property type="entry name" value="Chorismate lyase-like"/>
    <property type="match status" value="1"/>
</dbReference>
<evidence type="ECO:0008006" key="3">
    <source>
        <dbReference type="Google" id="ProtNLM"/>
    </source>
</evidence>
<gene>
    <name evidence="1" type="ORF">GCM10010446_26410</name>
</gene>
<keyword evidence="2" id="KW-1185">Reference proteome</keyword>